<dbReference type="GO" id="GO:0004467">
    <property type="term" value="F:long-chain fatty acid-CoA ligase activity"/>
    <property type="evidence" value="ECO:0007669"/>
    <property type="project" value="UniProtKB-EC"/>
</dbReference>
<organism evidence="5 6">
    <name type="scientific">Mesoterricola silvestris</name>
    <dbReference type="NCBI Taxonomy" id="2927979"/>
    <lineage>
        <taxon>Bacteria</taxon>
        <taxon>Pseudomonadati</taxon>
        <taxon>Acidobacteriota</taxon>
        <taxon>Holophagae</taxon>
        <taxon>Holophagales</taxon>
        <taxon>Holophagaceae</taxon>
        <taxon>Mesoterricola</taxon>
    </lineage>
</organism>
<dbReference type="AlphaFoldDB" id="A0AA48GMB8"/>
<proteinExistence type="predicted"/>
<sequence>MVQTIAELFYESLKFDLPDALASKVDGAYRPISHLELQAKVERLCLAMDARGLRKGDRVGILCDNRPAWAIMDFACSLLGVVSVPIYHTLTAEQTSYILQHSGSRWILTSNGAQFNKIKASTSRLPELETVVVLDGMPPEPHGLNCLAWDTLMAEGEALDARRPEVRAWAAQRVPDDLLTLIYTSGTTGDPKGAMLSQGNLASNIVAVVEVAIVALRPERGDRCLSVLPLSHIFERTAGHYTMFHLGIAVYYAESLISLPQNLLEVQPAVLMAVPRIFEKIYAKVRDALTSGGLAKRMVFSWARSTCHRVVRYLYFDKQPGGLTNLAWRLADRILLSKVRDKTGGRLRFCVTGGAGINPTIMEFFWAMGVPIYEGYGLTETSPILTLNKIGRVRPGYVGHPILKTWNGRPFLKLGPDGEILCQGPNVMRGYWKNEEATKEVFDAEGYFCTGDVGEIDPQGRVKITDRKKEIIVTNGGKNVAPQPIENALRDDPYIEQAIVVGDQRNHLAALIVPHFPALRDWCQRKQLPFKDDAEMLANPKVYAKIMTRVNHTNSHLPAYERVRKIALLDKELTPESGLLTPSLKLKRRIVNEAFKDIIEGLYRANA</sequence>
<keyword evidence="2" id="KW-0067">ATP-binding</keyword>
<reference evidence="6" key="1">
    <citation type="journal article" date="2023" name="Int. J. Syst. Evol. Microbiol.">
        <title>Mesoterricola silvestris gen. nov., sp. nov., Mesoterricola sediminis sp. nov., Geothrix oryzae sp. nov., Geothrix edaphica sp. nov., Geothrix rubra sp. nov., and Geothrix limicola sp. nov., six novel members of Acidobacteriota isolated from soils.</title>
        <authorList>
            <person name="Itoh H."/>
            <person name="Sugisawa Y."/>
            <person name="Mise K."/>
            <person name="Xu Z."/>
            <person name="Kuniyasu M."/>
            <person name="Ushijima N."/>
            <person name="Kawano K."/>
            <person name="Kobayashi E."/>
            <person name="Shiratori Y."/>
            <person name="Masuda Y."/>
            <person name="Senoo K."/>
        </authorList>
    </citation>
    <scope>NUCLEOTIDE SEQUENCE [LARGE SCALE GENOMIC DNA]</scope>
    <source>
        <strain evidence="6">W79</strain>
    </source>
</reference>
<feature type="domain" description="AMP-dependent synthetase/ligase" evidence="4">
    <location>
        <begin position="25"/>
        <end position="432"/>
    </location>
</feature>
<name>A0AA48GMB8_9BACT</name>
<dbReference type="Gene3D" id="3.30.300.30">
    <property type="match status" value="1"/>
</dbReference>
<evidence type="ECO:0000256" key="2">
    <source>
        <dbReference type="ARBA" id="ARBA00022840"/>
    </source>
</evidence>
<dbReference type="InterPro" id="IPR042099">
    <property type="entry name" value="ANL_N_sf"/>
</dbReference>
<accession>A0AA48GMB8</accession>
<dbReference type="Pfam" id="PF23562">
    <property type="entry name" value="AMP-binding_C_3"/>
    <property type="match status" value="1"/>
</dbReference>
<evidence type="ECO:0000313" key="6">
    <source>
        <dbReference type="Proteomes" id="UP001238179"/>
    </source>
</evidence>
<gene>
    <name evidence="5" type="ORF">METEAL_13040</name>
</gene>
<dbReference type="Proteomes" id="UP001238179">
    <property type="component" value="Chromosome"/>
</dbReference>
<dbReference type="GO" id="GO:0016020">
    <property type="term" value="C:membrane"/>
    <property type="evidence" value="ECO:0007669"/>
    <property type="project" value="TreeGrafter"/>
</dbReference>
<dbReference type="EMBL" id="AP027080">
    <property type="protein sequence ID" value="BDU72130.1"/>
    <property type="molecule type" value="Genomic_DNA"/>
</dbReference>
<evidence type="ECO:0000313" key="5">
    <source>
        <dbReference type="EMBL" id="BDU72130.1"/>
    </source>
</evidence>
<keyword evidence="1" id="KW-0547">Nucleotide-binding</keyword>
<comment type="catalytic activity">
    <reaction evidence="3">
        <text>a long-chain fatty acid + ATP + CoA = a long-chain fatty acyl-CoA + AMP + diphosphate</text>
        <dbReference type="Rhea" id="RHEA:15421"/>
        <dbReference type="ChEBI" id="CHEBI:30616"/>
        <dbReference type="ChEBI" id="CHEBI:33019"/>
        <dbReference type="ChEBI" id="CHEBI:57287"/>
        <dbReference type="ChEBI" id="CHEBI:57560"/>
        <dbReference type="ChEBI" id="CHEBI:83139"/>
        <dbReference type="ChEBI" id="CHEBI:456215"/>
        <dbReference type="EC" id="6.2.1.3"/>
    </reaction>
    <physiologicalReaction direction="left-to-right" evidence="3">
        <dbReference type="Rhea" id="RHEA:15422"/>
    </physiologicalReaction>
</comment>
<dbReference type="InterPro" id="IPR000873">
    <property type="entry name" value="AMP-dep_synth/lig_dom"/>
</dbReference>
<dbReference type="InterPro" id="IPR045851">
    <property type="entry name" value="AMP-bd_C_sf"/>
</dbReference>
<dbReference type="GO" id="GO:0005524">
    <property type="term" value="F:ATP binding"/>
    <property type="evidence" value="ECO:0007669"/>
    <property type="project" value="UniProtKB-KW"/>
</dbReference>
<dbReference type="Pfam" id="PF00501">
    <property type="entry name" value="AMP-binding"/>
    <property type="match status" value="1"/>
</dbReference>
<keyword evidence="6" id="KW-1185">Reference proteome</keyword>
<dbReference type="PROSITE" id="PS00455">
    <property type="entry name" value="AMP_BINDING"/>
    <property type="match status" value="1"/>
</dbReference>
<dbReference type="SUPFAM" id="SSF56801">
    <property type="entry name" value="Acetyl-CoA synthetase-like"/>
    <property type="match status" value="1"/>
</dbReference>
<dbReference type="PANTHER" id="PTHR43272:SF33">
    <property type="entry name" value="AMP-BINDING DOMAIN-CONTAINING PROTEIN-RELATED"/>
    <property type="match status" value="1"/>
</dbReference>
<dbReference type="CDD" id="cd05907">
    <property type="entry name" value="VL_LC_FACS_like"/>
    <property type="match status" value="1"/>
</dbReference>
<protein>
    <submittedName>
        <fullName evidence="5">AMP-dependent synthetase</fullName>
    </submittedName>
</protein>
<evidence type="ECO:0000259" key="4">
    <source>
        <dbReference type="Pfam" id="PF00501"/>
    </source>
</evidence>
<dbReference type="InterPro" id="IPR020845">
    <property type="entry name" value="AMP-binding_CS"/>
</dbReference>
<dbReference type="PANTHER" id="PTHR43272">
    <property type="entry name" value="LONG-CHAIN-FATTY-ACID--COA LIGASE"/>
    <property type="match status" value="1"/>
</dbReference>
<evidence type="ECO:0000256" key="3">
    <source>
        <dbReference type="ARBA" id="ARBA00024484"/>
    </source>
</evidence>
<dbReference type="Gene3D" id="3.40.50.12780">
    <property type="entry name" value="N-terminal domain of ligase-like"/>
    <property type="match status" value="1"/>
</dbReference>
<dbReference type="RefSeq" id="WP_316415037.1">
    <property type="nucleotide sequence ID" value="NZ_AP027080.1"/>
</dbReference>
<dbReference type="KEGG" id="msil:METEAL_13040"/>
<evidence type="ECO:0000256" key="1">
    <source>
        <dbReference type="ARBA" id="ARBA00022741"/>
    </source>
</evidence>